<evidence type="ECO:0000313" key="1">
    <source>
        <dbReference type="EMBL" id="PZE19900.1"/>
    </source>
</evidence>
<protein>
    <submittedName>
        <fullName evidence="1">Uncharacterized protein</fullName>
    </submittedName>
</protein>
<dbReference type="AlphaFoldDB" id="A0A2W1N8D4"/>
<dbReference type="Proteomes" id="UP000214746">
    <property type="component" value="Unassembled WGS sequence"/>
</dbReference>
<sequence>MQNFHYQRQSTARALLFS</sequence>
<accession>A0A2W1N8D4</accession>
<gene>
    <name evidence="1" type="ORF">CBW46_016065</name>
</gene>
<proteinExistence type="predicted"/>
<keyword evidence="2" id="KW-1185">Reference proteome</keyword>
<dbReference type="EMBL" id="NHRJ02000012">
    <property type="protein sequence ID" value="PZE19900.1"/>
    <property type="molecule type" value="Genomic_DNA"/>
</dbReference>
<reference evidence="1" key="1">
    <citation type="submission" date="2018-06" db="EMBL/GenBank/DDBJ databases">
        <title>Paenibacillus xerothermodurans sp. nov. an extremely dry heat resistant spore forming bacterium isolated from the soil of Cape Canaveral, Florida.</title>
        <authorList>
            <person name="Seuylemezian A."/>
            <person name="Kaur N."/>
            <person name="Patil P."/>
            <person name="Patil P."/>
            <person name="Mayilraj S."/>
            <person name="Vaishampayan P."/>
        </authorList>
    </citation>
    <scope>NUCLEOTIDE SEQUENCE [LARGE SCALE GENOMIC DNA]</scope>
    <source>
        <strain evidence="1">ATCC 27380</strain>
    </source>
</reference>
<evidence type="ECO:0000313" key="2">
    <source>
        <dbReference type="Proteomes" id="UP000214746"/>
    </source>
</evidence>
<comment type="caution">
    <text evidence="1">The sequence shown here is derived from an EMBL/GenBank/DDBJ whole genome shotgun (WGS) entry which is preliminary data.</text>
</comment>
<organism evidence="1 2">
    <name type="scientific">Paenibacillus xerothermodurans</name>
    <dbReference type="NCBI Taxonomy" id="1977292"/>
    <lineage>
        <taxon>Bacteria</taxon>
        <taxon>Bacillati</taxon>
        <taxon>Bacillota</taxon>
        <taxon>Bacilli</taxon>
        <taxon>Bacillales</taxon>
        <taxon>Paenibacillaceae</taxon>
        <taxon>Paenibacillus</taxon>
    </lineage>
</organism>
<name>A0A2W1N8D4_PAEXE</name>